<dbReference type="GO" id="GO:0008757">
    <property type="term" value="F:S-adenosylmethionine-dependent methyltransferase activity"/>
    <property type="evidence" value="ECO:0007669"/>
    <property type="project" value="InterPro"/>
</dbReference>
<dbReference type="GO" id="GO:0008175">
    <property type="term" value="F:tRNA methyltransferase activity"/>
    <property type="evidence" value="ECO:0007669"/>
    <property type="project" value="UniProtKB-ARBA"/>
</dbReference>
<dbReference type="Pfam" id="PF08241">
    <property type="entry name" value="Methyltransf_11"/>
    <property type="match status" value="1"/>
</dbReference>
<evidence type="ECO:0000313" key="8">
    <source>
        <dbReference type="WBParaSite" id="HDID_0000835401-mRNA-1"/>
    </source>
</evidence>
<dbReference type="EMBL" id="UYSG01011065">
    <property type="protein sequence ID" value="VDL60670.1"/>
    <property type="molecule type" value="Genomic_DNA"/>
</dbReference>
<dbReference type="InterPro" id="IPR013216">
    <property type="entry name" value="Methyltransf_11"/>
</dbReference>
<dbReference type="Proteomes" id="UP000321570">
    <property type="component" value="Unassembled WGS sequence"/>
</dbReference>
<keyword evidence="2" id="KW-0808">Transferase</keyword>
<feature type="domain" description="Methyltransferase type 11" evidence="3">
    <location>
        <begin position="54"/>
        <end position="145"/>
    </location>
</feature>
<keyword evidence="1" id="KW-0489">Methyltransferase</keyword>
<proteinExistence type="predicted"/>
<evidence type="ECO:0000259" key="3">
    <source>
        <dbReference type="Pfam" id="PF08241"/>
    </source>
</evidence>
<keyword evidence="7" id="KW-1185">Reference proteome</keyword>
<evidence type="ECO:0000256" key="1">
    <source>
        <dbReference type="ARBA" id="ARBA00022603"/>
    </source>
</evidence>
<dbReference type="Proteomes" id="UP000274504">
    <property type="component" value="Unassembled WGS sequence"/>
</dbReference>
<dbReference type="InterPro" id="IPR029063">
    <property type="entry name" value="SAM-dependent_MTases_sf"/>
</dbReference>
<reference evidence="5 7" key="3">
    <citation type="submission" date="2019-07" db="EMBL/GenBank/DDBJ databases">
        <authorList>
            <person name="Jastrzebski P J."/>
            <person name="Paukszto L."/>
            <person name="Jastrzebski P J."/>
        </authorList>
    </citation>
    <scope>NUCLEOTIDE SEQUENCE [LARGE SCALE GENOMIC DNA]</scope>
    <source>
        <strain evidence="5 7">WMS-il1</strain>
    </source>
</reference>
<dbReference type="STRING" id="6216.A0A0R3SSQ5"/>
<evidence type="ECO:0000313" key="6">
    <source>
        <dbReference type="Proteomes" id="UP000274504"/>
    </source>
</evidence>
<dbReference type="PANTHER" id="PTHR13069:SF21">
    <property type="entry name" value="ALKYLATED DNA REPAIR PROTEIN ALKB HOMOLOG 8"/>
    <property type="match status" value="1"/>
</dbReference>
<reference evidence="4 6" key="2">
    <citation type="submission" date="2018-11" db="EMBL/GenBank/DDBJ databases">
        <authorList>
            <consortium name="Pathogen Informatics"/>
        </authorList>
    </citation>
    <scope>NUCLEOTIDE SEQUENCE [LARGE SCALE GENOMIC DNA]</scope>
</reference>
<dbReference type="Gene3D" id="3.40.50.150">
    <property type="entry name" value="Vaccinia Virus protein VP39"/>
    <property type="match status" value="1"/>
</dbReference>
<dbReference type="OrthoDB" id="271595at2759"/>
<dbReference type="AlphaFoldDB" id="A0A0R3SSQ5"/>
<dbReference type="CDD" id="cd02440">
    <property type="entry name" value="AdoMet_MTases"/>
    <property type="match status" value="1"/>
</dbReference>
<evidence type="ECO:0000256" key="2">
    <source>
        <dbReference type="ARBA" id="ARBA00022679"/>
    </source>
</evidence>
<dbReference type="EMBL" id="CABIJS010000488">
    <property type="protein sequence ID" value="VUZ52316.1"/>
    <property type="molecule type" value="Genomic_DNA"/>
</dbReference>
<dbReference type="SUPFAM" id="SSF53335">
    <property type="entry name" value="S-adenosyl-L-methionine-dependent methyltransferases"/>
    <property type="match status" value="1"/>
</dbReference>
<organism evidence="8">
    <name type="scientific">Hymenolepis diminuta</name>
    <name type="common">Rat tapeworm</name>
    <dbReference type="NCBI Taxonomy" id="6216"/>
    <lineage>
        <taxon>Eukaryota</taxon>
        <taxon>Metazoa</taxon>
        <taxon>Spiralia</taxon>
        <taxon>Lophotrochozoa</taxon>
        <taxon>Platyhelminthes</taxon>
        <taxon>Cestoda</taxon>
        <taxon>Eucestoda</taxon>
        <taxon>Cyclophyllidea</taxon>
        <taxon>Hymenolepididae</taxon>
        <taxon>Hymenolepis</taxon>
    </lineage>
</organism>
<gene>
    <name evidence="4" type="ORF">HDID_LOCUS8352</name>
    <name evidence="5" type="ORF">WMSIL1_LOCUS10921</name>
</gene>
<protein>
    <submittedName>
        <fullName evidence="8">Methyltransf_11 domain-containing protein</fullName>
    </submittedName>
</protein>
<evidence type="ECO:0000313" key="5">
    <source>
        <dbReference type="EMBL" id="VUZ52316.1"/>
    </source>
</evidence>
<dbReference type="InterPro" id="IPR051422">
    <property type="entry name" value="AlkB_tRNA_MeTrf/Diox"/>
</dbReference>
<evidence type="ECO:0000313" key="4">
    <source>
        <dbReference type="EMBL" id="VDL60670.1"/>
    </source>
</evidence>
<accession>A0A0R3SSQ5</accession>
<dbReference type="PANTHER" id="PTHR13069">
    <property type="entry name" value="ALKYLATED DNA REPAIR PROTEIN ALKB HOMOLOG 8"/>
    <property type="match status" value="1"/>
</dbReference>
<evidence type="ECO:0000313" key="7">
    <source>
        <dbReference type="Proteomes" id="UP000321570"/>
    </source>
</evidence>
<dbReference type="WBParaSite" id="HDID_0000835401-mRNA-1">
    <property type="protein sequence ID" value="HDID_0000835401-mRNA-1"/>
    <property type="gene ID" value="HDID_0000835401"/>
</dbReference>
<dbReference type="GO" id="GO:0006400">
    <property type="term" value="P:tRNA modification"/>
    <property type="evidence" value="ECO:0007669"/>
    <property type="project" value="UniProtKB-ARBA"/>
</dbReference>
<dbReference type="GO" id="GO:0032259">
    <property type="term" value="P:methylation"/>
    <property type="evidence" value="ECO:0007669"/>
    <property type="project" value="UniProtKB-KW"/>
</dbReference>
<name>A0A0R3SSQ5_HYMDI</name>
<reference evidence="8" key="1">
    <citation type="submission" date="2017-02" db="UniProtKB">
        <authorList>
            <consortium name="WormBaseParasite"/>
        </authorList>
    </citation>
    <scope>IDENTIFICATION</scope>
</reference>
<sequence>MAIDGKIIPFELEKKYVHEVYDSIAESFSASRHTPWSGVMKFLKGLPIGAFGADVGCGNGKYLVAVDKQKLPLAPLLASDSSMKLLDLVRKRGFDAVAVNILALPYRPESLDYFICIAVLHHLSTPERRLEGLISIAELLKIGGLGLIQVWAKDQCWKAQPVGYVKKEVYEENILDTSVVPGGSVLPVQKPRTPFVASDVLLPWGSVRNKGEMVVRFYHLFEEGELEKLISLVPSLKLIECLYERGNWSAIVQKIESKSLVT</sequence>